<keyword evidence="1 2" id="KW-0175">Coiled coil</keyword>
<comment type="caution">
    <text evidence="4">The sequence shown here is derived from an EMBL/GenBank/DDBJ whole genome shotgun (WGS) entry which is preliminary data.</text>
</comment>
<feature type="compositionally biased region" description="Basic and acidic residues" evidence="3">
    <location>
        <begin position="534"/>
        <end position="544"/>
    </location>
</feature>
<evidence type="ECO:0000256" key="3">
    <source>
        <dbReference type="SAM" id="MobiDB-lite"/>
    </source>
</evidence>
<sequence>MYQSTAHARGNCAQRRDPATAQHGDFCLLRFRPGPVRPSLDNLVTSGSPNETILMPGLARTPDRHRTTPGRTPDLKPSTNLRLQVSACSGQAKDKDKHKMQQLVQDMSNLKIKIQSLEKDLGPLIFLRKSVAGYSYPELREYDVNLAVLRKAEEARIRQNLKKVKLMVSNFTKTVSERCFPSSQIVVRLKDLMEDIETNITEMKANQAESYKDMIGEEKSLCAEITALQKRIESWKMQNYSHHHVIPPTKVPAPLVEEETDQHDLPPEINSFETFMHQTGGATGGWDDTDHSTFVRIQNTHKGHPSMKNFLTGLPTKTEEEIHRHIGWFLEYKSLLAKKKEAIQKWRQKKDYEKKILARDAMKQLAVEEEEKAKAKRLTHLKDEIHNTKMAIHRWKLEKDLAKAEEEQRKLAERQEALAEEEKKRKEQREYMEAYRQQRKQLELKMEEETKRKDQMELITLKMSEAERKEMIRQNKARFQERDEALMKKKIEQVRAKEREKEEREARLLKLIGDHESVNVPRDASRLLKPTKGWMERQKAKATEGADGGGPMLQMPHK</sequence>
<evidence type="ECO:0000256" key="1">
    <source>
        <dbReference type="ARBA" id="ARBA00023054"/>
    </source>
</evidence>
<dbReference type="EMBL" id="JAODUO010000866">
    <property type="protein sequence ID" value="KAK2173565.1"/>
    <property type="molecule type" value="Genomic_DNA"/>
</dbReference>
<keyword evidence="5" id="KW-1185">Reference proteome</keyword>
<evidence type="ECO:0008006" key="6">
    <source>
        <dbReference type="Google" id="ProtNLM"/>
    </source>
</evidence>
<dbReference type="PANTHER" id="PTHR21549">
    <property type="entry name" value="MUTATED IN BLADDER CANCER 1"/>
    <property type="match status" value="1"/>
</dbReference>
<dbReference type="Proteomes" id="UP001209878">
    <property type="component" value="Unassembled WGS sequence"/>
</dbReference>
<accession>A0AAD9KMS9</accession>
<name>A0AAD9KMS9_RIDPI</name>
<feature type="region of interest" description="Disordered" evidence="3">
    <location>
        <begin position="522"/>
        <end position="558"/>
    </location>
</feature>
<evidence type="ECO:0000313" key="4">
    <source>
        <dbReference type="EMBL" id="KAK2173565.1"/>
    </source>
</evidence>
<feature type="region of interest" description="Disordered" evidence="3">
    <location>
        <begin position="56"/>
        <end position="76"/>
    </location>
</feature>
<evidence type="ECO:0000313" key="5">
    <source>
        <dbReference type="Proteomes" id="UP001209878"/>
    </source>
</evidence>
<feature type="coiled-coil region" evidence="2">
    <location>
        <begin position="358"/>
        <end position="459"/>
    </location>
</feature>
<evidence type="ECO:0000256" key="2">
    <source>
        <dbReference type="SAM" id="Coils"/>
    </source>
</evidence>
<dbReference type="PANTHER" id="PTHR21549:SF0">
    <property type="entry name" value="COILED-COIL DOMAIN-CONTAINING PROTEIN 112"/>
    <property type="match status" value="1"/>
</dbReference>
<reference evidence="4" key="1">
    <citation type="journal article" date="2023" name="Mol. Biol. Evol.">
        <title>Third-Generation Sequencing Reveals the Adaptive Role of the Epigenome in Three Deep-Sea Polychaetes.</title>
        <authorList>
            <person name="Perez M."/>
            <person name="Aroh O."/>
            <person name="Sun Y."/>
            <person name="Lan Y."/>
            <person name="Juniper S.K."/>
            <person name="Young C.R."/>
            <person name="Angers B."/>
            <person name="Qian P.Y."/>
        </authorList>
    </citation>
    <scope>NUCLEOTIDE SEQUENCE</scope>
    <source>
        <strain evidence="4">R07B-5</strain>
    </source>
</reference>
<dbReference type="AlphaFoldDB" id="A0AAD9KMS9"/>
<organism evidence="4 5">
    <name type="scientific">Ridgeia piscesae</name>
    <name type="common">Tubeworm</name>
    <dbReference type="NCBI Taxonomy" id="27915"/>
    <lineage>
        <taxon>Eukaryota</taxon>
        <taxon>Metazoa</taxon>
        <taxon>Spiralia</taxon>
        <taxon>Lophotrochozoa</taxon>
        <taxon>Annelida</taxon>
        <taxon>Polychaeta</taxon>
        <taxon>Sedentaria</taxon>
        <taxon>Canalipalpata</taxon>
        <taxon>Sabellida</taxon>
        <taxon>Siboglinidae</taxon>
        <taxon>Ridgeia</taxon>
    </lineage>
</organism>
<gene>
    <name evidence="4" type="ORF">NP493_865g01015</name>
</gene>
<dbReference type="InterPro" id="IPR039902">
    <property type="entry name" value="CCDC148/CCDC112"/>
</dbReference>
<protein>
    <recommendedName>
        <fullName evidence="6">Coiled-coil domain-containing protein 112</fullName>
    </recommendedName>
</protein>
<proteinExistence type="predicted"/>